<keyword evidence="3" id="KW-1185">Reference proteome</keyword>
<dbReference type="GO" id="GO:0005829">
    <property type="term" value="C:cytosol"/>
    <property type="evidence" value="ECO:0007669"/>
    <property type="project" value="TreeGrafter"/>
</dbReference>
<dbReference type="Pfam" id="PF02538">
    <property type="entry name" value="Hydantoinase_B"/>
    <property type="match status" value="1"/>
</dbReference>
<sequence length="711" mass="77296">MEEIDPVTFQIIKHRLVRVTDEAVKALKRVSGAPNTNEGHDLMVALYTKDGSLLTGGVGFLHHYLGASEATKHIIDRFEGNIGPGDMFILNDPYTAALHPPDVYIICPIFHDGELQAFSASFVHVADIGSIDPGGFSPNATTVFHEGFQTPGMKLIEGGEMRQDILDTILNMSRDPGMVELDLRSEIAANNVAKDRLQELMAEYSPETIEHVGEQLIDQSEKKLRKRLRELPDGRWEERQYLDSTSENRAFTVQLALEKEGDSLRFDFAGTDEQSEVGFNCTEIGTIGGVIAPLLPLLCHDMTWNDGIIRAIDVDAPEGTIVNAERPAPISIATIGTLQMCNSLSTLAVSKLLGASEAYADRATGVWHGAHCHVGLEIEHGSDTQVETLTDTFAGAGGARAFDDGVDLGGEVVNIVARWGNAERHEAVLPLMYLYRRFVADSGGPGEFRGGLGHEFAVTPADSEEYDEIDVVTMARGIEVPQSTGVFGGYPGANTDFLAYRDGAGTDGQYPPTEDSLPEPEHARWGVETLGDDDVFHVRHPGSGGYGDPLDRDPERVARDVAEKKISAETAREVYCVPVDEDGTITGSVEDAREQCYRDRLERASVPDETPSPGEIEPTTYRLGANVAVEADEAERLYATCDSCGTHVGRADEDWKGTAAVSEESLATVGEATHHTAGYRLRQFLCPDCGTLLDTEVAKRDDPRLVSRLSP</sequence>
<reference evidence="2 3" key="1">
    <citation type="journal article" date="2014" name="PLoS Genet.">
        <title>Phylogenetically driven sequencing of extremely halophilic archaea reveals strategies for static and dynamic osmo-response.</title>
        <authorList>
            <person name="Becker E.A."/>
            <person name="Seitzer P.M."/>
            <person name="Tritt A."/>
            <person name="Larsen D."/>
            <person name="Krusor M."/>
            <person name="Yao A.I."/>
            <person name="Wu D."/>
            <person name="Madern D."/>
            <person name="Eisen J.A."/>
            <person name="Darling A.E."/>
            <person name="Facciotti M.T."/>
        </authorList>
    </citation>
    <scope>NUCLEOTIDE SEQUENCE [LARGE SCALE GENOMIC DNA]</scope>
    <source>
        <strain evidence="2 3">JCM 14978</strain>
    </source>
</reference>
<dbReference type="AlphaFoldDB" id="M0PMV9"/>
<dbReference type="Proteomes" id="UP000011546">
    <property type="component" value="Unassembled WGS sequence"/>
</dbReference>
<dbReference type="PANTHER" id="PTHR11365:SF23">
    <property type="entry name" value="HYPOTHETICAL 5-OXOPROLINASE (EUROFUNG)-RELATED"/>
    <property type="match status" value="1"/>
</dbReference>
<dbReference type="InterPro" id="IPR016750">
    <property type="entry name" value="Aceto_COase_bsu/gsu"/>
</dbReference>
<dbReference type="GO" id="GO:0017168">
    <property type="term" value="F:5-oxoprolinase (ATP-hydrolyzing) activity"/>
    <property type="evidence" value="ECO:0007669"/>
    <property type="project" value="TreeGrafter"/>
</dbReference>
<protein>
    <submittedName>
        <fullName evidence="2">Hydantoinase B/oxoprolinase</fullName>
    </submittedName>
</protein>
<evidence type="ECO:0000259" key="1">
    <source>
        <dbReference type="Pfam" id="PF02538"/>
    </source>
</evidence>
<dbReference type="PATRIC" id="fig|1230456.3.peg.191"/>
<dbReference type="InterPro" id="IPR003692">
    <property type="entry name" value="Hydantoinase_B"/>
</dbReference>
<dbReference type="GO" id="GO:0006749">
    <property type="term" value="P:glutathione metabolic process"/>
    <property type="evidence" value="ECO:0007669"/>
    <property type="project" value="TreeGrafter"/>
</dbReference>
<dbReference type="PANTHER" id="PTHR11365">
    <property type="entry name" value="5-OXOPROLINASE RELATED"/>
    <property type="match status" value="1"/>
</dbReference>
<dbReference type="STRING" id="1230456.C468_01030"/>
<evidence type="ECO:0000313" key="2">
    <source>
        <dbReference type="EMBL" id="EMA70075.1"/>
    </source>
</evidence>
<dbReference type="Pfam" id="PF08882">
    <property type="entry name" value="Acetone_carb_G"/>
    <property type="match status" value="1"/>
</dbReference>
<name>M0PMV9_9EURY</name>
<feature type="domain" description="Hydantoinase B/oxoprolinase" evidence="1">
    <location>
        <begin position="5"/>
        <end position="549"/>
    </location>
</feature>
<dbReference type="EMBL" id="AOJH01000006">
    <property type="protein sequence ID" value="EMA70075.1"/>
    <property type="molecule type" value="Genomic_DNA"/>
</dbReference>
<gene>
    <name evidence="2" type="ORF">C468_01030</name>
</gene>
<proteinExistence type="predicted"/>
<evidence type="ECO:0000313" key="3">
    <source>
        <dbReference type="Proteomes" id="UP000011546"/>
    </source>
</evidence>
<dbReference type="InterPro" id="IPR045079">
    <property type="entry name" value="Oxoprolinase-like"/>
</dbReference>
<accession>M0PMV9</accession>
<organism evidence="2 3">
    <name type="scientific">Halorubrum kocurii JCM 14978</name>
    <dbReference type="NCBI Taxonomy" id="1230456"/>
    <lineage>
        <taxon>Archaea</taxon>
        <taxon>Methanobacteriati</taxon>
        <taxon>Methanobacteriota</taxon>
        <taxon>Stenosarchaea group</taxon>
        <taxon>Halobacteria</taxon>
        <taxon>Halobacteriales</taxon>
        <taxon>Haloferacaceae</taxon>
        <taxon>Halorubrum</taxon>
    </lineage>
</organism>
<comment type="caution">
    <text evidence="2">The sequence shown here is derived from an EMBL/GenBank/DDBJ whole genome shotgun (WGS) entry which is preliminary data.</text>
</comment>